<dbReference type="KEGG" id="cput:CONPUDRAFT_65951"/>
<comment type="caution">
    <text evidence="2">The sequence shown here is derived from an EMBL/GenBank/DDBJ whole genome shotgun (WGS) entry which is preliminary data.</text>
</comment>
<dbReference type="Proteomes" id="UP000053558">
    <property type="component" value="Unassembled WGS sequence"/>
</dbReference>
<name>A0A5M3M866_CONPW</name>
<dbReference type="RefSeq" id="XP_007774119.1">
    <property type="nucleotide sequence ID" value="XM_007775929.1"/>
</dbReference>
<evidence type="ECO:0000313" key="3">
    <source>
        <dbReference type="Proteomes" id="UP000053558"/>
    </source>
</evidence>
<reference evidence="3" key="1">
    <citation type="journal article" date="2012" name="Science">
        <title>The Paleozoic origin of enzymatic lignin decomposition reconstructed from 31 fungal genomes.</title>
        <authorList>
            <person name="Floudas D."/>
            <person name="Binder M."/>
            <person name="Riley R."/>
            <person name="Barry K."/>
            <person name="Blanchette R.A."/>
            <person name="Henrissat B."/>
            <person name="Martinez A.T."/>
            <person name="Otillar R."/>
            <person name="Spatafora J.W."/>
            <person name="Yadav J.S."/>
            <person name="Aerts A."/>
            <person name="Benoit I."/>
            <person name="Boyd A."/>
            <person name="Carlson A."/>
            <person name="Copeland A."/>
            <person name="Coutinho P.M."/>
            <person name="de Vries R.P."/>
            <person name="Ferreira P."/>
            <person name="Findley K."/>
            <person name="Foster B."/>
            <person name="Gaskell J."/>
            <person name="Glotzer D."/>
            <person name="Gorecki P."/>
            <person name="Heitman J."/>
            <person name="Hesse C."/>
            <person name="Hori C."/>
            <person name="Igarashi K."/>
            <person name="Jurgens J.A."/>
            <person name="Kallen N."/>
            <person name="Kersten P."/>
            <person name="Kohler A."/>
            <person name="Kuees U."/>
            <person name="Kumar T.K.A."/>
            <person name="Kuo A."/>
            <person name="LaButti K."/>
            <person name="Larrondo L.F."/>
            <person name="Lindquist E."/>
            <person name="Ling A."/>
            <person name="Lombard V."/>
            <person name="Lucas S."/>
            <person name="Lundell T."/>
            <person name="Martin R."/>
            <person name="McLaughlin D.J."/>
            <person name="Morgenstern I."/>
            <person name="Morin E."/>
            <person name="Murat C."/>
            <person name="Nagy L.G."/>
            <person name="Nolan M."/>
            <person name="Ohm R.A."/>
            <person name="Patyshakuliyeva A."/>
            <person name="Rokas A."/>
            <person name="Ruiz-Duenas F.J."/>
            <person name="Sabat G."/>
            <person name="Salamov A."/>
            <person name="Samejima M."/>
            <person name="Schmutz J."/>
            <person name="Slot J.C."/>
            <person name="St John F."/>
            <person name="Stenlid J."/>
            <person name="Sun H."/>
            <person name="Sun S."/>
            <person name="Syed K."/>
            <person name="Tsang A."/>
            <person name="Wiebenga A."/>
            <person name="Young D."/>
            <person name="Pisabarro A."/>
            <person name="Eastwood D.C."/>
            <person name="Martin F."/>
            <person name="Cullen D."/>
            <person name="Grigoriev I.V."/>
            <person name="Hibbett D.S."/>
        </authorList>
    </citation>
    <scope>NUCLEOTIDE SEQUENCE [LARGE SCALE GENOMIC DNA]</scope>
    <source>
        <strain evidence="3">RWD-64-598 SS2</strain>
    </source>
</reference>
<gene>
    <name evidence="2" type="ORF">CONPUDRAFT_65951</name>
</gene>
<organism evidence="2 3">
    <name type="scientific">Coniophora puteana (strain RWD-64-598)</name>
    <name type="common">Brown rot fungus</name>
    <dbReference type="NCBI Taxonomy" id="741705"/>
    <lineage>
        <taxon>Eukaryota</taxon>
        <taxon>Fungi</taxon>
        <taxon>Dikarya</taxon>
        <taxon>Basidiomycota</taxon>
        <taxon>Agaricomycotina</taxon>
        <taxon>Agaricomycetes</taxon>
        <taxon>Agaricomycetidae</taxon>
        <taxon>Boletales</taxon>
        <taxon>Coniophorineae</taxon>
        <taxon>Coniophoraceae</taxon>
        <taxon>Coniophora</taxon>
    </lineage>
</organism>
<dbReference type="EMBL" id="JH711588">
    <property type="protein sequence ID" value="EIW75428.1"/>
    <property type="molecule type" value="Genomic_DNA"/>
</dbReference>
<keyword evidence="3" id="KW-1185">Reference proteome</keyword>
<evidence type="ECO:0000313" key="2">
    <source>
        <dbReference type="EMBL" id="EIW75428.1"/>
    </source>
</evidence>
<proteinExistence type="predicted"/>
<dbReference type="GeneID" id="19208462"/>
<accession>A0A5M3M866</accession>
<feature type="coiled-coil region" evidence="1">
    <location>
        <begin position="9"/>
        <end position="43"/>
    </location>
</feature>
<sequence length="836" mass="94028">MPQIKREASIQLAQEQSRYKQEAKTLREELIQGQRESNQLRKQLTDSRKKTRQLQMQALRAARALTKATVTHRVEAAARGATVQRILGQKGSRAVYSPEFRSMVRTLAVAGCAQDRIGRIMQKLYRNVGVNISKAVSRRTVARIILEGGIASQLQVATEMKNATAITISSDDTGHRHINYSSKHAVITTVNEHGHYEHLVRLLGVDSTLDHSSATQAKDWEAKIHTFASVYNEFHDNLNTEDIGDSGTFDVIQFTSKLLGMNGDHAADQKATFRFIQDWKERNCYLGLGYELLNTGTYSRNDCRYTSALQEAEAKMLQDSGGSEGWDSLLPVDRALRQAEMLHTLAMTFGKLHFGSLSPEDQRTRLLLVRAGCCMHKDLNCVKAGNTSMMAYWDKNNVAGPVILPNRDNEATLQDVDPGSELTNAQTRAMDMTTRGGVKATSLAGAIFNHKDDKKGLQDTHLHFMEKVKGPGQPVSFPDTSNTRYQSHCLAATELLEWTPDYIRLLENVRDRKEKPTFSHIELNLYRALHDPPTLSELAVLALYGSAITIPYMRAVRGPGTKNVNILDLGPFHERLKEHLRSLIDNPKLLTTAGNHECATFDGREWHNRHAIEEIHNMGDSLPYLQDLVVAFLKGALDGWERFTSEFRMDGPIAQMSEQERNLAYMPSTNDDNEGSLGSFRQFKIRNPRTSLHQINALATYKKNGTEEFMSKLTREQHALLLKKARLLDAAGLEKKRKESLVSHGERIAEEKRNARTAKKREELKRDQHLDSITVVREDAAIESLTVPQLKEQLDWHRRLDKGIPSNYSLGRKGRLAAAVKKAVGAIQTRDADQEG</sequence>
<dbReference type="OrthoDB" id="2680677at2759"/>
<evidence type="ECO:0000256" key="1">
    <source>
        <dbReference type="SAM" id="Coils"/>
    </source>
</evidence>
<keyword evidence="1" id="KW-0175">Coiled coil</keyword>
<dbReference type="AlphaFoldDB" id="A0A5M3M866"/>
<protein>
    <submittedName>
        <fullName evidence="2">Uncharacterized protein</fullName>
    </submittedName>
</protein>
<dbReference type="OMA" id="MNGDHAA"/>